<proteinExistence type="predicted"/>
<dbReference type="AlphaFoldDB" id="A0A2H6CS84"/>
<feature type="transmembrane region" description="Helical" evidence="1">
    <location>
        <begin position="376"/>
        <end position="395"/>
    </location>
</feature>
<dbReference type="InterPro" id="IPR010288">
    <property type="entry name" value="EcsB_ABC"/>
</dbReference>
<evidence type="ECO:0000313" key="3">
    <source>
        <dbReference type="Proteomes" id="UP000236214"/>
    </source>
</evidence>
<reference evidence="2 3" key="1">
    <citation type="submission" date="2016-05" db="EMBL/GenBank/DDBJ databases">
        <title>Whole genome sequencing of Tetragenococcus halophilus subsp. halophilus NISL 7118.</title>
        <authorList>
            <person name="Shiwa Y."/>
            <person name="Nishimura I."/>
            <person name="Yoshikawa H."/>
            <person name="Koyama Y."/>
            <person name="Oguma T."/>
        </authorList>
    </citation>
    <scope>NUCLEOTIDE SEQUENCE [LARGE SCALE GENOMIC DNA]</scope>
    <source>
        <strain evidence="2 3">NISL 7118</strain>
    </source>
</reference>
<feature type="transmembrane region" description="Helical" evidence="1">
    <location>
        <begin position="96"/>
        <end position="118"/>
    </location>
</feature>
<dbReference type="GeneID" id="64054905"/>
<dbReference type="RefSeq" id="WP_061840731.1">
    <property type="nucleotide sequence ID" value="NZ_BDDZ01000073.1"/>
</dbReference>
<feature type="transmembrane region" description="Helical" evidence="1">
    <location>
        <begin position="21"/>
        <end position="43"/>
    </location>
</feature>
<name>A0A2H6CS84_TETHA</name>
<feature type="transmembrane region" description="Helical" evidence="1">
    <location>
        <begin position="350"/>
        <end position="370"/>
    </location>
</feature>
<feature type="transmembrane region" description="Helical" evidence="1">
    <location>
        <begin position="55"/>
        <end position="75"/>
    </location>
</feature>
<dbReference type="EMBL" id="BDEC01000022">
    <property type="protein sequence ID" value="GBD67824.1"/>
    <property type="molecule type" value="Genomic_DNA"/>
</dbReference>
<feature type="transmembrane region" description="Helical" evidence="1">
    <location>
        <begin position="168"/>
        <end position="201"/>
    </location>
</feature>
<keyword evidence="1" id="KW-0472">Membrane</keyword>
<gene>
    <name evidence="2" type="ORF">TEHN7118_0630</name>
</gene>
<evidence type="ECO:0000256" key="1">
    <source>
        <dbReference type="SAM" id="Phobius"/>
    </source>
</evidence>
<keyword evidence="1" id="KW-0812">Transmembrane</keyword>
<feature type="transmembrane region" description="Helical" evidence="1">
    <location>
        <begin position="306"/>
        <end position="324"/>
    </location>
</feature>
<comment type="caution">
    <text evidence="2">The sequence shown here is derived from an EMBL/GenBank/DDBJ whole genome shotgun (WGS) entry which is preliminary data.</text>
</comment>
<keyword evidence="3" id="KW-1185">Reference proteome</keyword>
<dbReference type="Pfam" id="PF05975">
    <property type="entry name" value="EcsB"/>
    <property type="match status" value="1"/>
</dbReference>
<accession>A0A2H6CS84</accession>
<feature type="transmembrane region" description="Helical" evidence="1">
    <location>
        <begin position="130"/>
        <end position="147"/>
    </location>
</feature>
<keyword evidence="1" id="KW-1133">Transmembrane helix</keyword>
<dbReference type="PIRSF" id="PIRSF037259">
    <property type="entry name" value="EcsB_ABC"/>
    <property type="match status" value="1"/>
</dbReference>
<sequence>MKAFFQARLKKHQKRILRYMKYVLNDHFVLMMTFLLGGIGFYYSNWLKTLSPGYSLGGLLVLVIWIVSLHMGRFVSLAQPADQIFLLPKEKQMRSYLSAAFSYSCIFPFVVILLILAFTMPLVVVSTGNSFATFFFYLLSLWGLKISHLEIQRMSIFQDMKKAKKNAYFLWIIFTLIILTISIWFQPILATMISAIQIILFHKLCWQSMNVALDWEEMINEEQDRLHRIYQFINLFTDVPEIATKMKRRKYLDPLLARISFSQDNTYLYLYARRVLRGNEYSGLYLRLVILGGVLLYFVAEQWFALGIGVLFIYLIGFQLLPLYQQFQYVPLTKLYPVKKEQKLLAMQKLLFLLLIFCAVVFAVISWFSLSDWSEGLIATFAYLLMVLFFVKFYLPYRLKKMDH</sequence>
<evidence type="ECO:0000313" key="2">
    <source>
        <dbReference type="EMBL" id="GBD67824.1"/>
    </source>
</evidence>
<organism evidence="2 3">
    <name type="scientific">Tetragenococcus halophilus subsp. halophilus</name>
    <dbReference type="NCBI Taxonomy" id="1513897"/>
    <lineage>
        <taxon>Bacteria</taxon>
        <taxon>Bacillati</taxon>
        <taxon>Bacillota</taxon>
        <taxon>Bacilli</taxon>
        <taxon>Lactobacillales</taxon>
        <taxon>Enterococcaceae</taxon>
        <taxon>Tetragenococcus</taxon>
    </lineage>
</organism>
<dbReference type="GO" id="GO:0016020">
    <property type="term" value="C:membrane"/>
    <property type="evidence" value="ECO:0007669"/>
    <property type="project" value="InterPro"/>
</dbReference>
<protein>
    <submittedName>
        <fullName evidence="2">Putative ABC transporter permease protein</fullName>
    </submittedName>
</protein>
<feature type="transmembrane region" description="Helical" evidence="1">
    <location>
        <begin position="284"/>
        <end position="300"/>
    </location>
</feature>
<dbReference type="Proteomes" id="UP000236214">
    <property type="component" value="Unassembled WGS sequence"/>
</dbReference>